<sequence length="74" mass="7610">MPNQWSRFKQVLPSDPLLVAVIDVVHGDGTTTVTFTGGGTARVRGTGTVGGSVYVRGGQIEGEAPALSQVDIAI</sequence>
<evidence type="ECO:0000313" key="2">
    <source>
        <dbReference type="Proteomes" id="UP000236724"/>
    </source>
</evidence>
<accession>A0A1H6F5S9</accession>
<keyword evidence="2" id="KW-1185">Reference proteome</keyword>
<dbReference type="Proteomes" id="UP000236724">
    <property type="component" value="Unassembled WGS sequence"/>
</dbReference>
<gene>
    <name evidence="1" type="ORF">MBHS_01382</name>
</gene>
<organism evidence="1 2">
    <name type="scientific">Candidatus Venteria ishoeyi</name>
    <dbReference type="NCBI Taxonomy" id="1899563"/>
    <lineage>
        <taxon>Bacteria</taxon>
        <taxon>Pseudomonadati</taxon>
        <taxon>Pseudomonadota</taxon>
        <taxon>Gammaproteobacteria</taxon>
        <taxon>Thiotrichales</taxon>
        <taxon>Thiotrichaceae</taxon>
        <taxon>Venteria</taxon>
    </lineage>
</organism>
<name>A0A1H6F5S9_9GAMM</name>
<reference evidence="1 2" key="1">
    <citation type="submission" date="2016-10" db="EMBL/GenBank/DDBJ databases">
        <authorList>
            <person name="de Groot N.N."/>
        </authorList>
    </citation>
    <scope>NUCLEOTIDE SEQUENCE [LARGE SCALE GENOMIC DNA]</scope>
    <source>
        <strain evidence="1">MBHS1</strain>
    </source>
</reference>
<proteinExistence type="predicted"/>
<protein>
    <submittedName>
        <fullName evidence="1">Uncharacterized protein</fullName>
    </submittedName>
</protein>
<dbReference type="AlphaFoldDB" id="A0A1H6F5S9"/>
<dbReference type="EMBL" id="FMSV02000334">
    <property type="protein sequence ID" value="SEH05528.1"/>
    <property type="molecule type" value="Genomic_DNA"/>
</dbReference>
<evidence type="ECO:0000313" key="1">
    <source>
        <dbReference type="EMBL" id="SEH05528.1"/>
    </source>
</evidence>